<dbReference type="PROSITE" id="PS51257">
    <property type="entry name" value="PROKAR_LIPOPROTEIN"/>
    <property type="match status" value="1"/>
</dbReference>
<feature type="region of interest" description="Disordered" evidence="1">
    <location>
        <begin position="50"/>
        <end position="75"/>
    </location>
</feature>
<keyword evidence="2" id="KW-0732">Signal</keyword>
<feature type="compositionally biased region" description="Basic and acidic residues" evidence="1">
    <location>
        <begin position="61"/>
        <end position="70"/>
    </location>
</feature>
<protein>
    <submittedName>
        <fullName evidence="3">Small secreted protein</fullName>
    </submittedName>
</protein>
<evidence type="ECO:0000313" key="4">
    <source>
        <dbReference type="Proteomes" id="UP001206206"/>
    </source>
</evidence>
<name>A0ABT1PJN4_9ACTN</name>
<sequence length="238" mass="23709">MNKKLMAVTTGAATLTLALAGCSSSSNDKVDKYAKSVCDQVQPQLKKITDASNSIASVSNGDHKPEDVKSTDSAAFQQDSSAYKALADAVDKAGDPPVKDGATLRQNTVKQLNDAAAAYAKLKQDTDGLNTGDQGKFADGLKGMISQLTNAGKIGADALNNLQSGDIGKAMAKQRGCQKPSSANSPSASGAAGGNPGDSQAPSGKPSRGSSAKPSAGSSAKSSGKPSGSASPSASKSS</sequence>
<accession>A0ABT1PJN4</accession>
<keyword evidence="4" id="KW-1185">Reference proteome</keyword>
<feature type="compositionally biased region" description="Polar residues" evidence="1">
    <location>
        <begin position="50"/>
        <end position="60"/>
    </location>
</feature>
<proteinExistence type="predicted"/>
<dbReference type="Proteomes" id="UP001206206">
    <property type="component" value="Unassembled WGS sequence"/>
</dbReference>
<reference evidence="3 4" key="1">
    <citation type="submission" date="2022-06" db="EMBL/GenBank/DDBJ databases">
        <title>Draft genome sequence of type strain Streptomyces rubrisoli DSM 42083.</title>
        <authorList>
            <person name="Duangmal K."/>
            <person name="Klaysubun C."/>
        </authorList>
    </citation>
    <scope>NUCLEOTIDE SEQUENCE [LARGE SCALE GENOMIC DNA]</scope>
    <source>
        <strain evidence="3 4">DSM 42083</strain>
    </source>
</reference>
<feature type="signal peptide" evidence="2">
    <location>
        <begin position="1"/>
        <end position="20"/>
    </location>
</feature>
<evidence type="ECO:0000256" key="2">
    <source>
        <dbReference type="SAM" id="SignalP"/>
    </source>
</evidence>
<evidence type="ECO:0000256" key="1">
    <source>
        <dbReference type="SAM" id="MobiDB-lite"/>
    </source>
</evidence>
<feature type="compositionally biased region" description="Low complexity" evidence="1">
    <location>
        <begin position="180"/>
        <end position="190"/>
    </location>
</feature>
<dbReference type="RefSeq" id="WP_255931724.1">
    <property type="nucleotide sequence ID" value="NZ_JANFNH010000045.1"/>
</dbReference>
<evidence type="ECO:0000313" key="3">
    <source>
        <dbReference type="EMBL" id="MCQ4045578.1"/>
    </source>
</evidence>
<feature type="compositionally biased region" description="Low complexity" evidence="1">
    <location>
        <begin position="202"/>
        <end position="238"/>
    </location>
</feature>
<gene>
    <name evidence="3" type="ORF">NON19_26970</name>
</gene>
<comment type="caution">
    <text evidence="3">The sequence shown here is derived from an EMBL/GenBank/DDBJ whole genome shotgun (WGS) entry which is preliminary data.</text>
</comment>
<dbReference type="EMBL" id="JANFNH010000045">
    <property type="protein sequence ID" value="MCQ4045578.1"/>
    <property type="molecule type" value="Genomic_DNA"/>
</dbReference>
<organism evidence="3 4">
    <name type="scientific">Streptantibioticus rubrisoli</name>
    <dbReference type="NCBI Taxonomy" id="1387313"/>
    <lineage>
        <taxon>Bacteria</taxon>
        <taxon>Bacillati</taxon>
        <taxon>Actinomycetota</taxon>
        <taxon>Actinomycetes</taxon>
        <taxon>Kitasatosporales</taxon>
        <taxon>Streptomycetaceae</taxon>
        <taxon>Streptantibioticus</taxon>
    </lineage>
</organism>
<feature type="region of interest" description="Disordered" evidence="1">
    <location>
        <begin position="170"/>
        <end position="238"/>
    </location>
</feature>
<feature type="chain" id="PRO_5045759607" evidence="2">
    <location>
        <begin position="21"/>
        <end position="238"/>
    </location>
</feature>